<comment type="caution">
    <text evidence="1">The sequence shown here is derived from an EMBL/GenBank/DDBJ whole genome shotgun (WGS) entry which is preliminary data.</text>
</comment>
<evidence type="ECO:0000313" key="2">
    <source>
        <dbReference type="Proteomes" id="UP000186817"/>
    </source>
</evidence>
<sequence>MLQLCAKASMHEDFVQKIRTRPFGSIVQAKLSKSRAHLDKYRGARIDLCLGANASAAKSAEDALGRSFVGESMFGRIDLASIVPFTADAEGSFVCFWVVGQFKSFVYRGAALTLQLRSPYVRSVEAAPGAFAALRGDGSMITWGKSLYGSATGGRILVLKKESPLPGQVAMETAALD</sequence>
<proteinExistence type="predicted"/>
<organism evidence="1 2">
    <name type="scientific">Symbiodinium microadriaticum</name>
    <name type="common">Dinoflagellate</name>
    <name type="synonym">Zooxanthella microadriatica</name>
    <dbReference type="NCBI Taxonomy" id="2951"/>
    <lineage>
        <taxon>Eukaryota</taxon>
        <taxon>Sar</taxon>
        <taxon>Alveolata</taxon>
        <taxon>Dinophyceae</taxon>
        <taxon>Suessiales</taxon>
        <taxon>Symbiodiniaceae</taxon>
        <taxon>Symbiodinium</taxon>
    </lineage>
</organism>
<gene>
    <name evidence="1" type="ORF">AK812_SmicGene19562</name>
</gene>
<reference evidence="1 2" key="1">
    <citation type="submission" date="2016-02" db="EMBL/GenBank/DDBJ databases">
        <title>Genome analysis of coral dinoflagellate symbionts highlights evolutionary adaptations to a symbiotic lifestyle.</title>
        <authorList>
            <person name="Aranda M."/>
            <person name="Li Y."/>
            <person name="Liew Y.J."/>
            <person name="Baumgarten S."/>
            <person name="Simakov O."/>
            <person name="Wilson M."/>
            <person name="Piel J."/>
            <person name="Ashoor H."/>
            <person name="Bougouffa S."/>
            <person name="Bajic V.B."/>
            <person name="Ryu T."/>
            <person name="Ravasi T."/>
            <person name="Bayer T."/>
            <person name="Micklem G."/>
            <person name="Kim H."/>
            <person name="Bhak J."/>
            <person name="Lajeunesse T.C."/>
            <person name="Voolstra C.R."/>
        </authorList>
    </citation>
    <scope>NUCLEOTIDE SEQUENCE [LARGE SCALE GENOMIC DNA]</scope>
    <source>
        <strain evidence="1 2">CCMP2467</strain>
    </source>
</reference>
<protein>
    <submittedName>
        <fullName evidence="1">Uncharacterized protein</fullName>
    </submittedName>
</protein>
<evidence type="ECO:0000313" key="1">
    <source>
        <dbReference type="EMBL" id="OLP98034.1"/>
    </source>
</evidence>
<dbReference type="EMBL" id="LSRX01000411">
    <property type="protein sequence ID" value="OLP98034.1"/>
    <property type="molecule type" value="Genomic_DNA"/>
</dbReference>
<dbReference type="OrthoDB" id="5370059at2759"/>
<keyword evidence="2" id="KW-1185">Reference proteome</keyword>
<dbReference type="Proteomes" id="UP000186817">
    <property type="component" value="Unassembled WGS sequence"/>
</dbReference>
<accession>A0A1Q9DS98</accession>
<name>A0A1Q9DS98_SYMMI</name>
<dbReference type="AlphaFoldDB" id="A0A1Q9DS98"/>